<feature type="region of interest" description="Disordered" evidence="1">
    <location>
        <begin position="132"/>
        <end position="152"/>
    </location>
</feature>
<protein>
    <submittedName>
        <fullName evidence="2">Uncharacterized protein</fullName>
    </submittedName>
</protein>
<accession>A0ABY7EFU2</accession>
<dbReference type="EMBL" id="CP111017">
    <property type="protein sequence ID" value="WAR08024.1"/>
    <property type="molecule type" value="Genomic_DNA"/>
</dbReference>
<dbReference type="PANTHER" id="PTHR34717:SF1">
    <property type="entry name" value="EG:BACR7A4.20 PROTEIN"/>
    <property type="match status" value="1"/>
</dbReference>
<gene>
    <name evidence="2" type="ORF">MAR_017982</name>
</gene>
<proteinExistence type="predicted"/>
<evidence type="ECO:0000313" key="3">
    <source>
        <dbReference type="Proteomes" id="UP001164746"/>
    </source>
</evidence>
<name>A0ABY7EFU2_MYAAR</name>
<organism evidence="2 3">
    <name type="scientific">Mya arenaria</name>
    <name type="common">Soft-shell clam</name>
    <dbReference type="NCBI Taxonomy" id="6604"/>
    <lineage>
        <taxon>Eukaryota</taxon>
        <taxon>Metazoa</taxon>
        <taxon>Spiralia</taxon>
        <taxon>Lophotrochozoa</taxon>
        <taxon>Mollusca</taxon>
        <taxon>Bivalvia</taxon>
        <taxon>Autobranchia</taxon>
        <taxon>Heteroconchia</taxon>
        <taxon>Euheterodonta</taxon>
        <taxon>Imparidentia</taxon>
        <taxon>Neoheterodontei</taxon>
        <taxon>Myida</taxon>
        <taxon>Myoidea</taxon>
        <taxon>Myidae</taxon>
        <taxon>Mya</taxon>
    </lineage>
</organism>
<evidence type="ECO:0000313" key="2">
    <source>
        <dbReference type="EMBL" id="WAR08024.1"/>
    </source>
</evidence>
<feature type="compositionally biased region" description="Polar residues" evidence="1">
    <location>
        <begin position="133"/>
        <end position="152"/>
    </location>
</feature>
<reference evidence="2" key="1">
    <citation type="submission" date="2022-11" db="EMBL/GenBank/DDBJ databases">
        <title>Centuries of genome instability and evolution in soft-shell clam transmissible cancer (bioRxiv).</title>
        <authorList>
            <person name="Hart S.F.M."/>
            <person name="Yonemitsu M.A."/>
            <person name="Giersch R.M."/>
            <person name="Beal B.F."/>
            <person name="Arriagada G."/>
            <person name="Davis B.W."/>
            <person name="Ostrander E.A."/>
            <person name="Goff S.P."/>
            <person name="Metzger M.J."/>
        </authorList>
    </citation>
    <scope>NUCLEOTIDE SEQUENCE</scope>
    <source>
        <strain evidence="2">MELC-2E11</strain>
        <tissue evidence="2">Siphon/mantle</tissue>
    </source>
</reference>
<evidence type="ECO:0000256" key="1">
    <source>
        <dbReference type="SAM" id="MobiDB-lite"/>
    </source>
</evidence>
<dbReference type="PANTHER" id="PTHR34717">
    <property type="entry name" value="EG:BACR7A4.20 PROTEIN"/>
    <property type="match status" value="1"/>
</dbReference>
<sequence length="183" mass="20043">MSVRFNQNKGGGIRNNSAISVIVAKVFRLGRSLRGECRSHKELSGNIRNWRQLHRYCIQYASFEDGTNLNISAISMPTTTSRLHCGFLFLADGQLEAVTWTDLEFHCLGDDGTPVNKFTVVGCGHSRRRCWTGGSSTSARAGTPRSMSVTSATGSMAWKDTASANGNMNTDGTEPQNNMWLTC</sequence>
<keyword evidence="3" id="KW-1185">Reference proteome</keyword>
<dbReference type="Proteomes" id="UP001164746">
    <property type="component" value="Chromosome 6"/>
</dbReference>